<evidence type="ECO:0000313" key="2">
    <source>
        <dbReference type="EMBL" id="TGV01970.1"/>
    </source>
</evidence>
<dbReference type="GO" id="GO:0005576">
    <property type="term" value="C:extracellular region"/>
    <property type="evidence" value="ECO:0007669"/>
    <property type="project" value="TreeGrafter"/>
</dbReference>
<keyword evidence="1" id="KW-0732">Signal</keyword>
<dbReference type="RefSeq" id="WP_135877694.1">
    <property type="nucleotide sequence ID" value="NZ_SRSO01000018.1"/>
</dbReference>
<evidence type="ECO:0000256" key="1">
    <source>
        <dbReference type="SAM" id="SignalP"/>
    </source>
</evidence>
<dbReference type="SUPFAM" id="SSF75011">
    <property type="entry name" value="3-carboxy-cis,cis-mucoante lactonizing enzyme"/>
    <property type="match status" value="1"/>
</dbReference>
<accession>A0A4S1DV44</accession>
<dbReference type="EMBL" id="SRSO01000018">
    <property type="protein sequence ID" value="TGV01970.1"/>
    <property type="molecule type" value="Genomic_DNA"/>
</dbReference>
<dbReference type="AlphaFoldDB" id="A0A4S1DV44"/>
<dbReference type="PANTHER" id="PTHR38787">
    <property type="entry name" value="REGULATORY P DOMAIN-CONTAINING PROTEIN"/>
    <property type="match status" value="1"/>
</dbReference>
<feature type="signal peptide" evidence="1">
    <location>
        <begin position="1"/>
        <end position="28"/>
    </location>
</feature>
<reference evidence="2 3" key="1">
    <citation type="submission" date="2019-04" db="EMBL/GenBank/DDBJ databases">
        <authorList>
            <person name="Liu A."/>
        </authorList>
    </citation>
    <scope>NUCLEOTIDE SEQUENCE [LARGE SCALE GENOMIC DNA]</scope>
    <source>
        <strain evidence="2 3">RZ03</strain>
    </source>
</reference>
<dbReference type="InterPro" id="IPR027589">
    <property type="entry name" value="Choice_anch_B"/>
</dbReference>
<name>A0A4S1DV44_9FLAO</name>
<dbReference type="Proteomes" id="UP000307602">
    <property type="component" value="Unassembled WGS sequence"/>
</dbReference>
<dbReference type="OrthoDB" id="9815940at2"/>
<protein>
    <submittedName>
        <fullName evidence="2">Choice-of-anchor B family protein</fullName>
    </submittedName>
</protein>
<feature type="chain" id="PRO_5020773608" evidence="1">
    <location>
        <begin position="29"/>
        <end position="421"/>
    </location>
</feature>
<keyword evidence="3" id="KW-1185">Reference proteome</keyword>
<organism evidence="2 3">
    <name type="scientific">Flavivirga rizhaonensis</name>
    <dbReference type="NCBI Taxonomy" id="2559571"/>
    <lineage>
        <taxon>Bacteria</taxon>
        <taxon>Pseudomonadati</taxon>
        <taxon>Bacteroidota</taxon>
        <taxon>Flavobacteriia</taxon>
        <taxon>Flavobacteriales</taxon>
        <taxon>Flavobacteriaceae</taxon>
        <taxon>Flavivirga</taxon>
    </lineage>
</organism>
<gene>
    <name evidence="2" type="ORF">EM932_13370</name>
</gene>
<evidence type="ECO:0000313" key="3">
    <source>
        <dbReference type="Proteomes" id="UP000307602"/>
    </source>
</evidence>
<dbReference type="PANTHER" id="PTHR38787:SF3">
    <property type="entry name" value="REGULATORY P DOMAIN-CONTAINING PROTEIN"/>
    <property type="match status" value="1"/>
</dbReference>
<dbReference type="NCBIfam" id="TIGR04312">
    <property type="entry name" value="choice_anch_B"/>
    <property type="match status" value="1"/>
</dbReference>
<proteinExistence type="predicted"/>
<comment type="caution">
    <text evidence="2">The sequence shown here is derived from an EMBL/GenBank/DDBJ whole genome shotgun (WGS) entry which is preliminary data.</text>
</comment>
<sequence length="421" mass="46474">MNYLKKSICFIKLFIFGCLLFLCTQSCERDNNVPILKDEADLTETNTSVACENGFAGAYPCNDYDLMMQMPLNTFGATKGNDSWGWVDITTNKEYALLATDANVSFIDISDTNNPIYLGHVPTATISTSWRDVKVYKDHAFIVADNAGNHGMQVFDLTRLRNVANPPETFTPDAHFTEFGSAHNVVINDVSGYAYIVGTNRNGTFAGGPLFINIQNPTSPVSEGGFDEGGYSHDAQVITYNGPDTDYTGREILIGSNENEVVIADVTNKPNPIKISDISYSNVGYTHQGWFTEDLNYFILGDETDEIDIGTNTRTIVFDFSDLDTPAYHMDYLGPSAAIDHNGYVKDNTFYQASYSAGVRMIDISQIASSTMTEIGFFDTHPENDNTGFNGAWNVYPYLPSGNIIVSDIERGLFVIKKSDS</sequence>